<feature type="signal peptide" evidence="1">
    <location>
        <begin position="1"/>
        <end position="19"/>
    </location>
</feature>
<keyword evidence="1" id="KW-0732">Signal</keyword>
<evidence type="ECO:0000313" key="2">
    <source>
        <dbReference type="EMBL" id="RNI33779.1"/>
    </source>
</evidence>
<dbReference type="OrthoDB" id="2518538at2"/>
<feature type="chain" id="PRO_5018130840" evidence="1">
    <location>
        <begin position="20"/>
        <end position="644"/>
    </location>
</feature>
<evidence type="ECO:0000256" key="1">
    <source>
        <dbReference type="SAM" id="SignalP"/>
    </source>
</evidence>
<proteinExistence type="predicted"/>
<comment type="caution">
    <text evidence="2">The sequence shown here is derived from an EMBL/GenBank/DDBJ whole genome shotgun (WGS) entry which is preliminary data.</text>
</comment>
<dbReference type="AlphaFoldDB" id="A0A3M9N7M9"/>
<sequence length="644" mass="72798">MIKLFFFIFLGSVSLPSYAQKQLVNISTELNRLYSIDELPKYNGLNIVRQFSSYDTIGGNDDGFSGKYSFIRKNPDGSLVLFEAPGNGVINRIWTPTPNEDTLDFYFGESAHPSFSIKFSDLFSGKMAPFTLPLCGNQLGGYYCYFPIPYSNGCKIVSRGKHIQFYQVQYRSFPDDYQVKNFDPNLTTAEKSSYEKLISRWSQSYDPSLEKNTSTKVIHADKMLSPGQTITIATINNGGRILGIKLQPAELFSGLHKQIDIRISWDDEKYPAVYAPVADFFGYAFGKSSMQSLLLGSANGINYCYFPMPFDSKAKIELIYRPLAGQQKPEPLRIKAGIYYSPEKRNQVTEGKFYAFWNKDINAPLGKPHVFLEGKGKGQYVATILQAQGLRPGMTLFFEGDDITHIDGKMTMHGTGSEDYFNGGWYALLDRWDRKMSLPLHGSLDYSLPFAHTGGYRLFLSDKMSFTKSIEHTMEHGGENNNFPTDYTSVALYYAAAPVDISQKPVNELTQVYISDTMMMYRQLMKFSFDGTFEMNSNAFIAKKGGHLQIDMAEIPKGNYSLYADGETSANGAAFTVWQRQTLVSKPLSFYSPAKEKKRMYLCDISIDDFKNTITLQFNPDENKKIVIERLVLVRKHSSGSRVN</sequence>
<dbReference type="InterPro" id="IPR021345">
    <property type="entry name" value="DUF2961"/>
</dbReference>
<dbReference type="Gene3D" id="2.60.120.1390">
    <property type="match status" value="3"/>
</dbReference>
<organism evidence="2 3">
    <name type="scientific">Hanamia caeni</name>
    <dbReference type="NCBI Taxonomy" id="2294116"/>
    <lineage>
        <taxon>Bacteria</taxon>
        <taxon>Pseudomonadati</taxon>
        <taxon>Bacteroidota</taxon>
        <taxon>Chitinophagia</taxon>
        <taxon>Chitinophagales</taxon>
        <taxon>Chitinophagaceae</taxon>
        <taxon>Hanamia</taxon>
    </lineage>
</organism>
<name>A0A3M9N7M9_9BACT</name>
<keyword evidence="3" id="KW-1185">Reference proteome</keyword>
<dbReference type="RefSeq" id="WP_123122036.1">
    <property type="nucleotide sequence ID" value="NZ_RJJR01000016.1"/>
</dbReference>
<dbReference type="Pfam" id="PF11175">
    <property type="entry name" value="DUF2961"/>
    <property type="match status" value="1"/>
</dbReference>
<reference evidence="2 3" key="1">
    <citation type="submission" date="2018-11" db="EMBL/GenBank/DDBJ databases">
        <title>Draft genome sequence of Ferruginibacter sp. BO-59.</title>
        <authorList>
            <person name="Im W.T."/>
        </authorList>
    </citation>
    <scope>NUCLEOTIDE SEQUENCE [LARGE SCALE GENOMIC DNA]</scope>
    <source>
        <strain evidence="2 3">BO-59</strain>
    </source>
</reference>
<protein>
    <submittedName>
        <fullName evidence="2">DUF2961 domain-containing protein</fullName>
    </submittedName>
</protein>
<accession>A0A3M9N7M9</accession>
<gene>
    <name evidence="2" type="ORF">EFY79_17460</name>
</gene>
<evidence type="ECO:0000313" key="3">
    <source>
        <dbReference type="Proteomes" id="UP000267223"/>
    </source>
</evidence>
<dbReference type="EMBL" id="RJJR01000016">
    <property type="protein sequence ID" value="RNI33779.1"/>
    <property type="molecule type" value="Genomic_DNA"/>
</dbReference>
<dbReference type="Proteomes" id="UP000267223">
    <property type="component" value="Unassembled WGS sequence"/>
</dbReference>